<keyword evidence="14" id="KW-1185">Reference proteome</keyword>
<feature type="transmembrane region" description="Helical" evidence="12">
    <location>
        <begin position="347"/>
        <end position="367"/>
    </location>
</feature>
<dbReference type="EMBL" id="AP012279">
    <property type="protein sequence ID" value="BAL77216.1"/>
    <property type="molecule type" value="Genomic_DNA"/>
</dbReference>
<evidence type="ECO:0000256" key="9">
    <source>
        <dbReference type="ARBA" id="ARBA00023136"/>
    </source>
</evidence>
<comment type="subcellular location">
    <subcellularLocation>
        <location evidence="1">Cell membrane</location>
        <topology evidence="1">Multi-pass membrane protein</topology>
    </subcellularLocation>
    <subcellularLocation>
        <location evidence="12">Membrane</location>
        <topology evidence="12">Multi-pass membrane protein</topology>
    </subcellularLocation>
</comment>
<dbReference type="InterPro" id="IPR045863">
    <property type="entry name" value="CorA_TM1_TM2"/>
</dbReference>
<evidence type="ECO:0000256" key="5">
    <source>
        <dbReference type="ARBA" id="ARBA00022692"/>
    </source>
</evidence>
<dbReference type="GO" id="GO:0015087">
    <property type="term" value="F:cobalt ion transmembrane transporter activity"/>
    <property type="evidence" value="ECO:0007669"/>
    <property type="project" value="UniProtKB-UniRule"/>
</dbReference>
<evidence type="ECO:0000313" key="13">
    <source>
        <dbReference type="EMBL" id="BAL77216.1"/>
    </source>
</evidence>
<dbReference type="NCBIfam" id="TIGR00383">
    <property type="entry name" value="corA"/>
    <property type="match status" value="1"/>
</dbReference>
<dbReference type="Gene3D" id="1.20.58.340">
    <property type="entry name" value="Magnesium transport protein CorA, transmembrane region"/>
    <property type="match status" value="2"/>
</dbReference>
<protein>
    <recommendedName>
        <fullName evidence="12">Magnesium transport protein CorA</fullName>
    </recommendedName>
</protein>
<accession>A0AAI8QD94</accession>
<keyword evidence="6 12" id="KW-0460">Magnesium</keyword>
<dbReference type="AlphaFoldDB" id="A0AAI8QD94"/>
<keyword evidence="9 12" id="KW-0472">Membrane</keyword>
<feature type="transmembrane region" description="Helical" evidence="12">
    <location>
        <begin position="316"/>
        <end position="335"/>
    </location>
</feature>
<keyword evidence="3 12" id="KW-0813">Transport</keyword>
<proteinExistence type="inferred from homology"/>
<dbReference type="SUPFAM" id="SSF144083">
    <property type="entry name" value="Magnesium transport protein CorA, transmembrane region"/>
    <property type="match status" value="1"/>
</dbReference>
<dbReference type="PANTHER" id="PTHR46494:SF1">
    <property type="entry name" value="CORA FAMILY METAL ION TRANSPORTER (EUROFUNG)"/>
    <property type="match status" value="1"/>
</dbReference>
<evidence type="ECO:0000256" key="6">
    <source>
        <dbReference type="ARBA" id="ARBA00022842"/>
    </source>
</evidence>
<dbReference type="KEGG" id="brs:S23_40210"/>
<keyword evidence="7 12" id="KW-1133">Transmembrane helix</keyword>
<dbReference type="FunFam" id="1.20.58.340:FF:000004">
    <property type="entry name" value="Magnesium transport protein CorA"/>
    <property type="match status" value="1"/>
</dbReference>
<dbReference type="GO" id="GO:0005886">
    <property type="term" value="C:plasma membrane"/>
    <property type="evidence" value="ECO:0007669"/>
    <property type="project" value="UniProtKB-SubCell"/>
</dbReference>
<dbReference type="InterPro" id="IPR004488">
    <property type="entry name" value="Mg/Co-transport_prot_CorA"/>
</dbReference>
<name>A0AAI8QD94_9BRAD</name>
<dbReference type="Pfam" id="PF01544">
    <property type="entry name" value="CorA"/>
    <property type="match status" value="1"/>
</dbReference>
<keyword evidence="4 12" id="KW-1003">Cell membrane</keyword>
<dbReference type="CDD" id="cd12830">
    <property type="entry name" value="MtCorA-like"/>
    <property type="match status" value="1"/>
</dbReference>
<dbReference type="SUPFAM" id="SSF143865">
    <property type="entry name" value="CorA soluble domain-like"/>
    <property type="match status" value="1"/>
</dbReference>
<evidence type="ECO:0000313" key="14">
    <source>
        <dbReference type="Proteomes" id="UP000007886"/>
    </source>
</evidence>
<dbReference type="PANTHER" id="PTHR46494">
    <property type="entry name" value="CORA FAMILY METAL ION TRANSPORTER (EUROFUNG)"/>
    <property type="match status" value="1"/>
</dbReference>
<evidence type="ECO:0000256" key="1">
    <source>
        <dbReference type="ARBA" id="ARBA00004651"/>
    </source>
</evidence>
<comment type="function">
    <text evidence="11">Mediates influx of magnesium ions. Alternates between open and closed states. Activated by low cytoplasmic Mg(2+) levels. Inactive when cytoplasmic Mg(2+) levels are high.</text>
</comment>
<comment type="similarity">
    <text evidence="2 12">Belongs to the CorA metal ion transporter (MIT) (TC 1.A.35) family.</text>
</comment>
<dbReference type="InterPro" id="IPR002523">
    <property type="entry name" value="MgTranspt_CorA/ZnTranspt_ZntB"/>
</dbReference>
<gene>
    <name evidence="12" type="primary">corA</name>
    <name evidence="13" type="ORF">S23_40210</name>
</gene>
<evidence type="ECO:0000256" key="10">
    <source>
        <dbReference type="ARBA" id="ARBA00034269"/>
    </source>
</evidence>
<organism evidence="13 14">
    <name type="scientific">Bradyrhizobium cosmicum</name>
    <dbReference type="NCBI Taxonomy" id="1404864"/>
    <lineage>
        <taxon>Bacteria</taxon>
        <taxon>Pseudomonadati</taxon>
        <taxon>Pseudomonadota</taxon>
        <taxon>Alphaproteobacteria</taxon>
        <taxon>Hyphomicrobiales</taxon>
        <taxon>Nitrobacteraceae</taxon>
        <taxon>Bradyrhizobium</taxon>
    </lineage>
</organism>
<reference evidence="13 14" key="1">
    <citation type="journal article" date="2012" name="Microbes Environ.">
        <title>Complete genome sequence of Bradyrhizobium sp. S23321: insights into symbiosis evolution in soil oligotrophs.</title>
        <authorList>
            <person name="Okubo T."/>
            <person name="Tsukui T."/>
            <person name="Maita H."/>
            <person name="Okamoto S."/>
            <person name="Oshima K."/>
            <person name="Fujisawa T."/>
            <person name="Saito A."/>
            <person name="Futamata H."/>
            <person name="Hattori R."/>
            <person name="Shimomura Y."/>
            <person name="Haruta S."/>
            <person name="Morimoto S."/>
            <person name="Wang Y."/>
            <person name="Sakai Y."/>
            <person name="Hattori M."/>
            <person name="Aizawa S."/>
            <person name="Nagashima K.V.P."/>
            <person name="Masuda S."/>
            <person name="Hattori T."/>
            <person name="Yamashita A."/>
            <person name="Bao Z."/>
            <person name="Hayatsu M."/>
            <person name="Kajiya-Kanegae H."/>
            <person name="Yoshinaga I."/>
            <person name="Sakamoto K."/>
            <person name="Toyota K."/>
            <person name="Nakao M."/>
            <person name="Kohara M."/>
            <person name="Anda M."/>
            <person name="Niwa R."/>
            <person name="Jung-Hwan P."/>
            <person name="Sameshima-Saito R."/>
            <person name="Tokuda S."/>
            <person name="Yamamoto S."/>
            <person name="Yamamoto S."/>
            <person name="Yokoyama T."/>
            <person name="Akutsu T."/>
            <person name="Nakamura Y."/>
            <person name="Nakahira-Yanaka Y."/>
            <person name="Takada Hoshino Y."/>
            <person name="Hirakawa H."/>
            <person name="Mitsui H."/>
            <person name="Terasawa K."/>
            <person name="Itakura M."/>
            <person name="Sato S."/>
            <person name="Ikeda-Ohtsubo W."/>
            <person name="Sakakura N."/>
            <person name="Kaminuma E."/>
            <person name="Minamisawa K."/>
        </authorList>
    </citation>
    <scope>NUCLEOTIDE SEQUENCE [LARGE SCALE GENOMIC DNA]</scope>
    <source>
        <strain evidence="13 14">S23321</strain>
    </source>
</reference>
<evidence type="ECO:0000256" key="4">
    <source>
        <dbReference type="ARBA" id="ARBA00022475"/>
    </source>
</evidence>
<dbReference type="Proteomes" id="UP000007886">
    <property type="component" value="Chromosome"/>
</dbReference>
<evidence type="ECO:0000256" key="2">
    <source>
        <dbReference type="ARBA" id="ARBA00009765"/>
    </source>
</evidence>
<evidence type="ECO:0000256" key="8">
    <source>
        <dbReference type="ARBA" id="ARBA00023065"/>
    </source>
</evidence>
<dbReference type="Gene3D" id="3.30.460.20">
    <property type="entry name" value="CorA soluble domain-like"/>
    <property type="match status" value="1"/>
</dbReference>
<evidence type="ECO:0000256" key="11">
    <source>
        <dbReference type="ARBA" id="ARBA00045497"/>
    </source>
</evidence>
<keyword evidence="5 12" id="KW-0812">Transmembrane</keyword>
<evidence type="ECO:0000256" key="7">
    <source>
        <dbReference type="ARBA" id="ARBA00022989"/>
    </source>
</evidence>
<keyword evidence="8 12" id="KW-0406">Ion transport</keyword>
<dbReference type="GO" id="GO:0000287">
    <property type="term" value="F:magnesium ion binding"/>
    <property type="evidence" value="ECO:0007669"/>
    <property type="project" value="TreeGrafter"/>
</dbReference>
<dbReference type="InterPro" id="IPR045861">
    <property type="entry name" value="CorA_cytoplasmic_dom"/>
</dbReference>
<evidence type="ECO:0000256" key="3">
    <source>
        <dbReference type="ARBA" id="ARBA00022448"/>
    </source>
</evidence>
<dbReference type="GO" id="GO:0050897">
    <property type="term" value="F:cobalt ion binding"/>
    <property type="evidence" value="ECO:0007669"/>
    <property type="project" value="TreeGrafter"/>
</dbReference>
<comment type="catalytic activity">
    <reaction evidence="10">
        <text>Mg(2+)(in) = Mg(2+)(out)</text>
        <dbReference type="Rhea" id="RHEA:29827"/>
        <dbReference type="ChEBI" id="CHEBI:18420"/>
    </reaction>
</comment>
<evidence type="ECO:0000256" key="12">
    <source>
        <dbReference type="RuleBase" id="RU362010"/>
    </source>
</evidence>
<sequence>MARNRTRQRQVDPRQVERLALVQTQAPVQSAPAAEAGVVAASVYAGGRRICDIAIEEAGKWAKKQGHVVWIGLHEPGLELLQRVAAQLDLHPLAIEDASNAHQQPKVEQYGDALFVVARTAQLDGEHIASGEGEHTASGESERIAFGETHIFVGKGYVVTVRHGASTSYKAVRERCESCPSALTQGEDYILYAVLDFIVDNYRPVTENIQAEVEALEEQVLHKSLARRDFDRLYRLRRDLLRLRRAVGPVVDVCKRLGHANLIAMDDEMKPLFRDVLDHAKRAEEDIDALREVLAFVFEANMMAGQAAQTDIARQLAAWAAILAVPTAVAGIYGMNFEHMPELKWEYGYYAVLGVIASICGVLYVRFRRNGWL</sequence>
<dbReference type="GO" id="GO:0015095">
    <property type="term" value="F:magnesium ion transmembrane transporter activity"/>
    <property type="evidence" value="ECO:0007669"/>
    <property type="project" value="UniProtKB-UniRule"/>
</dbReference>